<feature type="transmembrane region" description="Helical" evidence="7">
    <location>
        <begin position="346"/>
        <end position="367"/>
    </location>
</feature>
<evidence type="ECO:0000256" key="4">
    <source>
        <dbReference type="ARBA" id="ARBA00022692"/>
    </source>
</evidence>
<evidence type="ECO:0000256" key="6">
    <source>
        <dbReference type="ARBA" id="ARBA00023136"/>
    </source>
</evidence>
<gene>
    <name evidence="9" type="ordered locus">PMT_1574</name>
</gene>
<evidence type="ECO:0000256" key="1">
    <source>
        <dbReference type="ARBA" id="ARBA00004651"/>
    </source>
</evidence>
<sequence>MGTTPFVLQHLRHQRKRSISAVSGITFACILIFLQLGFLDAVLMTATHLYSRLDFDLVISSRDALESTMPYTFNRVQIDRLRAIDGVARVAPLDIGYKQWKNPINGRNRALLVLGIDPDNNLTQFDSLSGDLSLLNHPETIFVDTKSRNDYGFKFFLNHSDHWAQVGNRREKVSGSFELGPSLRYDGSILTGGQNFRRIFGSYSTDITSVGLLKLQPNSNIHMIKEKIESILPDKLLILTKDQVIERDKRYWLVSTSIGYVFGIGACMGLLVGIVIVGQIMNADVSTHLSIYATLLAIGYPKLRVMSLIIRLGLVVSVLAILPSLAGAKVLYSLTNLATGLPMQLTLQRVITVSLLSLIMGGGSAYLSARRVMRADPALLFS</sequence>
<feature type="transmembrane region" description="Helical" evidence="7">
    <location>
        <begin position="308"/>
        <end position="326"/>
    </location>
</feature>
<dbReference type="PANTHER" id="PTHR43738:SF1">
    <property type="entry name" value="HEMIN TRANSPORT SYSTEM PERMEASE PROTEIN HRTB-RELATED"/>
    <property type="match status" value="1"/>
</dbReference>
<keyword evidence="2" id="KW-0813">Transport</keyword>
<evidence type="ECO:0000256" key="5">
    <source>
        <dbReference type="ARBA" id="ARBA00022989"/>
    </source>
</evidence>
<feature type="transmembrane region" description="Helical" evidence="7">
    <location>
        <begin position="20"/>
        <end position="43"/>
    </location>
</feature>
<dbReference type="PIRSF" id="PIRSF031773">
    <property type="entry name" value="DevC"/>
    <property type="match status" value="1"/>
</dbReference>
<dbReference type="InterPro" id="IPR005891">
    <property type="entry name" value="DevC"/>
</dbReference>
<keyword evidence="3" id="KW-1003">Cell membrane</keyword>
<proteinExistence type="predicted"/>
<feature type="transmembrane region" description="Helical" evidence="7">
    <location>
        <begin position="251"/>
        <end position="277"/>
    </location>
</feature>
<dbReference type="Proteomes" id="UP000001423">
    <property type="component" value="Chromosome"/>
</dbReference>
<dbReference type="KEGG" id="pmt:PMT_1574"/>
<dbReference type="AlphaFoldDB" id="Q7V5I6"/>
<dbReference type="EMBL" id="BX548175">
    <property type="protein sequence ID" value="CAE21749.1"/>
    <property type="molecule type" value="Genomic_DNA"/>
</dbReference>
<name>Q7V5I6_PROMM</name>
<comment type="subcellular location">
    <subcellularLocation>
        <location evidence="1">Cell membrane</location>
        <topology evidence="1">Multi-pass membrane protein</topology>
    </subcellularLocation>
</comment>
<accession>Q7V5I6</accession>
<dbReference type="HOGENOM" id="CLU_000604_8_9_3"/>
<evidence type="ECO:0000256" key="3">
    <source>
        <dbReference type="ARBA" id="ARBA00022475"/>
    </source>
</evidence>
<protein>
    <submittedName>
        <fullName evidence="9">Possible membrane permease or ABC transporter component</fullName>
    </submittedName>
</protein>
<dbReference type="Pfam" id="PF02687">
    <property type="entry name" value="FtsX"/>
    <property type="match status" value="1"/>
</dbReference>
<keyword evidence="6 7" id="KW-0472">Membrane</keyword>
<evidence type="ECO:0000313" key="10">
    <source>
        <dbReference type="Proteomes" id="UP000001423"/>
    </source>
</evidence>
<dbReference type="InterPro" id="IPR003838">
    <property type="entry name" value="ABC3_permease_C"/>
</dbReference>
<dbReference type="PANTHER" id="PTHR43738">
    <property type="entry name" value="ABC TRANSPORTER, MEMBRANE PROTEIN"/>
    <property type="match status" value="1"/>
</dbReference>
<keyword evidence="5 7" id="KW-1133">Transmembrane helix</keyword>
<organism evidence="9 10">
    <name type="scientific">Prochlorococcus marinus (strain MIT 9313)</name>
    <dbReference type="NCBI Taxonomy" id="74547"/>
    <lineage>
        <taxon>Bacteria</taxon>
        <taxon>Bacillati</taxon>
        <taxon>Cyanobacteriota</taxon>
        <taxon>Cyanophyceae</taxon>
        <taxon>Synechococcales</taxon>
        <taxon>Prochlorococcaceae</taxon>
        <taxon>Prochlorococcus</taxon>
    </lineage>
</organism>
<evidence type="ECO:0000259" key="8">
    <source>
        <dbReference type="Pfam" id="PF02687"/>
    </source>
</evidence>
<evidence type="ECO:0000256" key="2">
    <source>
        <dbReference type="ARBA" id="ARBA00022448"/>
    </source>
</evidence>
<keyword evidence="10" id="KW-1185">Reference proteome</keyword>
<dbReference type="GO" id="GO:0005886">
    <property type="term" value="C:plasma membrane"/>
    <property type="evidence" value="ECO:0007669"/>
    <property type="project" value="UniProtKB-SubCell"/>
</dbReference>
<keyword evidence="4 7" id="KW-0812">Transmembrane</keyword>
<reference evidence="9 10" key="1">
    <citation type="journal article" date="2003" name="Nature">
        <title>Genome divergence in two Prochlorococcus ecotypes reflects oceanic niche differentiation.</title>
        <authorList>
            <person name="Rocap G."/>
            <person name="Larimer F.W."/>
            <person name="Lamerdin J.E."/>
            <person name="Malfatti S."/>
            <person name="Chain P."/>
            <person name="Ahlgren N.A."/>
            <person name="Arellano A."/>
            <person name="Coleman M."/>
            <person name="Hauser L."/>
            <person name="Hess W.R."/>
            <person name="Johnson Z.I."/>
            <person name="Land M.L."/>
            <person name="Lindell D."/>
            <person name="Post A.F."/>
            <person name="Regala W."/>
            <person name="Shah M."/>
            <person name="Shaw S.L."/>
            <person name="Steglich C."/>
            <person name="Sullivan M.B."/>
            <person name="Ting C.S."/>
            <person name="Tolonen A."/>
            <person name="Webb E.A."/>
            <person name="Zinser E.R."/>
            <person name="Chisholm S.W."/>
        </authorList>
    </citation>
    <scope>NUCLEOTIDE SEQUENCE [LARGE SCALE GENOMIC DNA]</scope>
    <source>
        <strain evidence="10">MIT 9313</strain>
    </source>
</reference>
<evidence type="ECO:0000256" key="7">
    <source>
        <dbReference type="SAM" id="Phobius"/>
    </source>
</evidence>
<evidence type="ECO:0000313" key="9">
    <source>
        <dbReference type="EMBL" id="CAE21749.1"/>
    </source>
</evidence>
<feature type="domain" description="ABC3 transporter permease C-terminal" evidence="8">
    <location>
        <begin position="265"/>
        <end position="377"/>
    </location>
</feature>
<dbReference type="eggNOG" id="COG0577">
    <property type="taxonomic scope" value="Bacteria"/>
</dbReference>
<dbReference type="InterPro" id="IPR051125">
    <property type="entry name" value="ABC-4/HrtB_transporter"/>
</dbReference>